<dbReference type="PhylomeDB" id="A7TSC5"/>
<dbReference type="Pfam" id="PF00067">
    <property type="entry name" value="p450"/>
    <property type="match status" value="1"/>
</dbReference>
<dbReference type="EMBL" id="DS480505">
    <property type="protein sequence ID" value="EDO14837.1"/>
    <property type="molecule type" value="Genomic_DNA"/>
</dbReference>
<dbReference type="KEGG" id="vpo:Kpol_364p9"/>
<dbReference type="OrthoDB" id="1470350at2759"/>
<evidence type="ECO:0000256" key="3">
    <source>
        <dbReference type="ARBA" id="ARBA00023004"/>
    </source>
</evidence>
<keyword evidence="6" id="KW-1133">Transmembrane helix</keyword>
<dbReference type="PANTHER" id="PTHR24305:SF223">
    <property type="entry name" value="CYTOCHROME P450-DIT2"/>
    <property type="match status" value="1"/>
</dbReference>
<evidence type="ECO:0008006" key="9">
    <source>
        <dbReference type="Google" id="ProtNLM"/>
    </source>
</evidence>
<dbReference type="Gene3D" id="1.10.630.10">
    <property type="entry name" value="Cytochrome P450"/>
    <property type="match status" value="1"/>
</dbReference>
<dbReference type="GO" id="GO:0005783">
    <property type="term" value="C:endoplasmic reticulum"/>
    <property type="evidence" value="ECO:0007669"/>
    <property type="project" value="EnsemblFungi"/>
</dbReference>
<dbReference type="eggNOG" id="KOG0157">
    <property type="taxonomic scope" value="Eukaryota"/>
</dbReference>
<evidence type="ECO:0000256" key="5">
    <source>
        <dbReference type="RuleBase" id="RU000461"/>
    </source>
</evidence>
<protein>
    <recommendedName>
        <fullName evidence="9">Dit2p</fullName>
    </recommendedName>
</protein>
<evidence type="ECO:0000313" key="8">
    <source>
        <dbReference type="Proteomes" id="UP000000267"/>
    </source>
</evidence>
<dbReference type="Proteomes" id="UP000000267">
    <property type="component" value="Unassembled WGS sequence"/>
</dbReference>
<dbReference type="FunFam" id="1.10.630.10:FF:000106">
    <property type="entry name" value="Cytochrome P450-DIT2"/>
    <property type="match status" value="1"/>
</dbReference>
<dbReference type="InterPro" id="IPR036396">
    <property type="entry name" value="Cyt_P450_sf"/>
</dbReference>
<keyword evidence="3 4" id="KW-0408">Iron</keyword>
<dbReference type="InterPro" id="IPR001128">
    <property type="entry name" value="Cyt_P450"/>
</dbReference>
<evidence type="ECO:0000313" key="7">
    <source>
        <dbReference type="EMBL" id="EDO14837.1"/>
    </source>
</evidence>
<proteinExistence type="inferred from homology"/>
<dbReference type="GeneID" id="5542862"/>
<dbReference type="GO" id="GO:0020037">
    <property type="term" value="F:heme binding"/>
    <property type="evidence" value="ECO:0007669"/>
    <property type="project" value="InterPro"/>
</dbReference>
<keyword evidence="6" id="KW-0472">Membrane</keyword>
<dbReference type="PROSITE" id="PS00086">
    <property type="entry name" value="CYTOCHROME_P450"/>
    <property type="match status" value="1"/>
</dbReference>
<dbReference type="HOGENOM" id="CLU_031576_0_0_1"/>
<evidence type="ECO:0000256" key="4">
    <source>
        <dbReference type="PIRSR" id="PIRSR602401-1"/>
    </source>
</evidence>
<accession>A7TSC5</accession>
<keyword evidence="2 4" id="KW-0479">Metal-binding</keyword>
<dbReference type="PANTHER" id="PTHR24305">
    <property type="entry name" value="CYTOCHROME P450"/>
    <property type="match status" value="1"/>
</dbReference>
<feature type="transmembrane region" description="Helical" evidence="6">
    <location>
        <begin position="7"/>
        <end position="24"/>
    </location>
</feature>
<dbReference type="STRING" id="436907.A7TSC5"/>
<dbReference type="GO" id="GO:0004497">
    <property type="term" value="F:monooxygenase activity"/>
    <property type="evidence" value="ECO:0007669"/>
    <property type="project" value="UniProtKB-KW"/>
</dbReference>
<dbReference type="SUPFAM" id="SSF48264">
    <property type="entry name" value="Cytochrome P450"/>
    <property type="match status" value="1"/>
</dbReference>
<dbReference type="InterPro" id="IPR017972">
    <property type="entry name" value="Cyt_P450_CS"/>
</dbReference>
<dbReference type="InterPro" id="IPR002401">
    <property type="entry name" value="Cyt_P450_E_grp-I"/>
</dbReference>
<dbReference type="GO" id="GO:0005506">
    <property type="term" value="F:iron ion binding"/>
    <property type="evidence" value="ECO:0007669"/>
    <property type="project" value="InterPro"/>
</dbReference>
<evidence type="ECO:0000256" key="6">
    <source>
        <dbReference type="SAM" id="Phobius"/>
    </source>
</evidence>
<evidence type="ECO:0000256" key="1">
    <source>
        <dbReference type="ARBA" id="ARBA00001971"/>
    </source>
</evidence>
<dbReference type="RefSeq" id="XP_001642695.1">
    <property type="nucleotide sequence ID" value="XM_001642645.1"/>
</dbReference>
<keyword evidence="5" id="KW-0503">Monooxygenase</keyword>
<dbReference type="PRINTS" id="PR00463">
    <property type="entry name" value="EP450I"/>
</dbReference>
<dbReference type="FunCoup" id="A7TSC5">
    <property type="interactions" value="1536"/>
</dbReference>
<keyword evidence="5" id="KW-0560">Oxidoreductase</keyword>
<dbReference type="GO" id="GO:0016705">
    <property type="term" value="F:oxidoreductase activity, acting on paired donors, with incorporation or reduction of molecular oxygen"/>
    <property type="evidence" value="ECO:0007669"/>
    <property type="project" value="InterPro"/>
</dbReference>
<dbReference type="CDD" id="cd11070">
    <property type="entry name" value="CYP56-like"/>
    <property type="match status" value="1"/>
</dbReference>
<dbReference type="InParanoid" id="A7TSC5"/>
<gene>
    <name evidence="7" type="ORF">Kpol_364p9</name>
</gene>
<dbReference type="GO" id="GO:0003959">
    <property type="term" value="F:NADPH dehydrogenase activity"/>
    <property type="evidence" value="ECO:0007669"/>
    <property type="project" value="EnsemblFungi"/>
</dbReference>
<dbReference type="PRINTS" id="PR00385">
    <property type="entry name" value="P450"/>
</dbReference>
<name>A7TSC5_VANPO</name>
<sequence>MEFFIKFIIFCFVIFGVFIFKVVSPPLNFPRNIPTIPFYVSFLPIFYSIDQTELFELYLRKPLERYGAVKYFFGSRWNILVSKRLFVKQMFKNEDVFAKSGNQKKIPYSLLALYTGDNVISAHGEIWKTYRSVVTNGLQHFDYEPLYKNSKLFCDLIEKSLETEENSESTVTVGPLIQRLALANISQVVLGFDFGTLTEEKCALQDHLIRIKKQIFHPFFLTFPFFDMLPLPQRRKGFKDVSAFRNELVSKVRNDLINNYKFEQTTFTSSDLIRAYNNKLINYQQLTDNIVVLLVAGHENPQLAITTILYLLGKYHDSWQIAIRNEIGKLSKHDDLLQLPILNSFIFEALRVYPPLSIIINRCTTKTCRLGNDIVIPKGAYVGYHNYSTTHNFESWGDDSDEFNPNRWGKTIEAIFHNWKVAKMECTLPTFHGGKRACLGEKLALAELRLCIAEILKRFEWKLSKSWNNKMTPAGPLCPLNLKLDFKKIESE</sequence>
<evidence type="ECO:0000256" key="2">
    <source>
        <dbReference type="ARBA" id="ARBA00022723"/>
    </source>
</evidence>
<dbReference type="InterPro" id="IPR050121">
    <property type="entry name" value="Cytochrome_P450_monoxygenase"/>
</dbReference>
<dbReference type="GO" id="GO:0030476">
    <property type="term" value="P:ascospore wall assembly"/>
    <property type="evidence" value="ECO:0007669"/>
    <property type="project" value="EnsemblFungi"/>
</dbReference>
<comment type="cofactor">
    <cofactor evidence="1 4">
        <name>heme</name>
        <dbReference type="ChEBI" id="CHEBI:30413"/>
    </cofactor>
</comment>
<dbReference type="OMA" id="FFGSRWN"/>
<keyword evidence="8" id="KW-1185">Reference proteome</keyword>
<keyword evidence="6" id="KW-0812">Transmembrane</keyword>
<organism evidence="8">
    <name type="scientific">Vanderwaltozyma polyspora (strain ATCC 22028 / DSM 70294 / BCRC 21397 / CBS 2163 / NBRC 10782 / NRRL Y-8283 / UCD 57-17)</name>
    <name type="common">Kluyveromyces polysporus</name>
    <dbReference type="NCBI Taxonomy" id="436907"/>
    <lineage>
        <taxon>Eukaryota</taxon>
        <taxon>Fungi</taxon>
        <taxon>Dikarya</taxon>
        <taxon>Ascomycota</taxon>
        <taxon>Saccharomycotina</taxon>
        <taxon>Saccharomycetes</taxon>
        <taxon>Saccharomycetales</taxon>
        <taxon>Saccharomycetaceae</taxon>
        <taxon>Vanderwaltozyma</taxon>
    </lineage>
</organism>
<comment type="similarity">
    <text evidence="5">Belongs to the cytochrome P450 family.</text>
</comment>
<reference evidence="7 8" key="1">
    <citation type="journal article" date="2007" name="Proc. Natl. Acad. Sci. U.S.A.">
        <title>Independent sorting-out of thousands of duplicated gene pairs in two yeast species descended from a whole-genome duplication.</title>
        <authorList>
            <person name="Scannell D.R."/>
            <person name="Frank A.C."/>
            <person name="Conant G.C."/>
            <person name="Byrne K.P."/>
            <person name="Woolfit M."/>
            <person name="Wolfe K.H."/>
        </authorList>
    </citation>
    <scope>NUCLEOTIDE SEQUENCE [LARGE SCALE GENOMIC DNA]</scope>
    <source>
        <strain evidence="8">ATCC 22028 / DSM 70294 / BCRC 21397 / CBS 2163 / NBRC 10782 / NRRL Y-8283 / UCD 57-17</strain>
    </source>
</reference>
<dbReference type="AlphaFoldDB" id="A7TSC5"/>
<keyword evidence="4 5" id="KW-0349">Heme</keyword>
<feature type="binding site" description="axial binding residue" evidence="4">
    <location>
        <position position="438"/>
    </location>
    <ligand>
        <name>heme</name>
        <dbReference type="ChEBI" id="CHEBI:30413"/>
    </ligand>
    <ligandPart>
        <name>Fe</name>
        <dbReference type="ChEBI" id="CHEBI:18248"/>
    </ligandPart>
</feature>